<reference evidence="1" key="1">
    <citation type="submission" date="2023-07" db="EMBL/GenBank/DDBJ databases">
        <title>draft genome sequence of fig (Ficus carica).</title>
        <authorList>
            <person name="Takahashi T."/>
            <person name="Nishimura K."/>
        </authorList>
    </citation>
    <scope>NUCLEOTIDE SEQUENCE</scope>
</reference>
<gene>
    <name evidence="1" type="ORF">TIFTF001_015240</name>
</gene>
<dbReference type="AlphaFoldDB" id="A0AA88A5G6"/>
<comment type="caution">
    <text evidence="1">The sequence shown here is derived from an EMBL/GenBank/DDBJ whole genome shotgun (WGS) entry which is preliminary data.</text>
</comment>
<sequence length="77" mass="8984">MFEPPIELAWKRSSPNIFHSHSLPTVVERRLTTTSFARSSSVVGHRISAQDCMEEEIHSNLVHVFDFFFFTALDLWF</sequence>
<accession>A0AA88A5G6</accession>
<organism evidence="1 2">
    <name type="scientific">Ficus carica</name>
    <name type="common">Common fig</name>
    <dbReference type="NCBI Taxonomy" id="3494"/>
    <lineage>
        <taxon>Eukaryota</taxon>
        <taxon>Viridiplantae</taxon>
        <taxon>Streptophyta</taxon>
        <taxon>Embryophyta</taxon>
        <taxon>Tracheophyta</taxon>
        <taxon>Spermatophyta</taxon>
        <taxon>Magnoliopsida</taxon>
        <taxon>eudicotyledons</taxon>
        <taxon>Gunneridae</taxon>
        <taxon>Pentapetalae</taxon>
        <taxon>rosids</taxon>
        <taxon>fabids</taxon>
        <taxon>Rosales</taxon>
        <taxon>Moraceae</taxon>
        <taxon>Ficeae</taxon>
        <taxon>Ficus</taxon>
    </lineage>
</organism>
<name>A0AA88A5G6_FICCA</name>
<protein>
    <submittedName>
        <fullName evidence="1">Uncharacterized protein</fullName>
    </submittedName>
</protein>
<dbReference type="EMBL" id="BTGU01000022">
    <property type="protein sequence ID" value="GMN46055.1"/>
    <property type="molecule type" value="Genomic_DNA"/>
</dbReference>
<proteinExistence type="predicted"/>
<keyword evidence="2" id="KW-1185">Reference proteome</keyword>
<dbReference type="Proteomes" id="UP001187192">
    <property type="component" value="Unassembled WGS sequence"/>
</dbReference>
<evidence type="ECO:0000313" key="1">
    <source>
        <dbReference type="EMBL" id="GMN46055.1"/>
    </source>
</evidence>
<evidence type="ECO:0000313" key="2">
    <source>
        <dbReference type="Proteomes" id="UP001187192"/>
    </source>
</evidence>